<comment type="caution">
    <text evidence="1">The sequence shown here is derived from an EMBL/GenBank/DDBJ whole genome shotgun (WGS) entry which is preliminary data.</text>
</comment>
<dbReference type="PANTHER" id="PTHR37310:SF1">
    <property type="entry name" value="CYTOPLASMIC PROTEIN"/>
    <property type="match status" value="1"/>
</dbReference>
<dbReference type="Pfam" id="PF03860">
    <property type="entry name" value="Csp"/>
    <property type="match status" value="1"/>
</dbReference>
<sequence length="116" mass="13125">MNATLMAPNAQYQSCMDALNKCAQLCQECLRLCLEEPDMNMREHCMLDLMDCAEVCSTAACAMARRSKHLKEILNLCSTICEECASECNRFKSEHNNLCADACRHCAEECRKVMTM</sequence>
<name>A0ABU4JTZ9_9CLOT</name>
<evidence type="ECO:0000313" key="1">
    <source>
        <dbReference type="EMBL" id="MDW8801419.1"/>
    </source>
</evidence>
<gene>
    <name evidence="1" type="ORF">P8V03_09660</name>
</gene>
<dbReference type="Proteomes" id="UP001281656">
    <property type="component" value="Unassembled WGS sequence"/>
</dbReference>
<dbReference type="Gene3D" id="1.20.1270.360">
    <property type="match status" value="1"/>
</dbReference>
<dbReference type="RefSeq" id="WP_261670045.1">
    <property type="nucleotide sequence ID" value="NZ_JARUJP010000009.1"/>
</dbReference>
<dbReference type="InterPro" id="IPR005560">
    <property type="entry name" value="Csp_YhjQ"/>
</dbReference>
<organism evidence="1 2">
    <name type="scientific">Clostridium tanneri</name>
    <dbReference type="NCBI Taxonomy" id="3037988"/>
    <lineage>
        <taxon>Bacteria</taxon>
        <taxon>Bacillati</taxon>
        <taxon>Bacillota</taxon>
        <taxon>Clostridia</taxon>
        <taxon>Eubacteriales</taxon>
        <taxon>Clostridiaceae</taxon>
        <taxon>Clostridium</taxon>
    </lineage>
</organism>
<dbReference type="CDD" id="cd08026">
    <property type="entry name" value="DUF326"/>
    <property type="match status" value="1"/>
</dbReference>
<evidence type="ECO:0000313" key="2">
    <source>
        <dbReference type="Proteomes" id="UP001281656"/>
    </source>
</evidence>
<proteinExistence type="predicted"/>
<accession>A0ABU4JTZ9</accession>
<reference evidence="1 2" key="1">
    <citation type="submission" date="2023-04" db="EMBL/GenBank/DDBJ databases">
        <title>Clostridium tannerae sp. nov., isolated from the fecal material of an alpaca.</title>
        <authorList>
            <person name="Miller S."/>
            <person name="Hendry M."/>
            <person name="King J."/>
            <person name="Sankaranarayanan K."/>
            <person name="Lawson P.A."/>
        </authorList>
    </citation>
    <scope>NUCLEOTIDE SEQUENCE [LARGE SCALE GENOMIC DNA]</scope>
    <source>
        <strain evidence="1 2">A1-XYC3</strain>
    </source>
</reference>
<protein>
    <submittedName>
        <fullName evidence="1">Four-helix bundle copper-binding protein</fullName>
    </submittedName>
</protein>
<dbReference type="EMBL" id="JARUJP010000009">
    <property type="protein sequence ID" value="MDW8801419.1"/>
    <property type="molecule type" value="Genomic_DNA"/>
</dbReference>
<dbReference type="InterPro" id="IPR044543">
    <property type="entry name" value="YHJQ-like"/>
</dbReference>
<dbReference type="PANTHER" id="PTHR37310">
    <property type="entry name" value="CYTOPLASMIC PROTEIN-RELATED"/>
    <property type="match status" value="1"/>
</dbReference>
<keyword evidence="2" id="KW-1185">Reference proteome</keyword>